<feature type="region of interest" description="Disordered" evidence="1">
    <location>
        <begin position="158"/>
        <end position="179"/>
    </location>
</feature>
<accession>A0A5B0KQA2</accession>
<reference evidence="2 3" key="1">
    <citation type="submission" date="2019-07" db="EMBL/GenBank/DDBJ databases">
        <title>Genome sequencing of the stress-tolerant strain Azospirillum brasilense Az19.</title>
        <authorList>
            <person name="Maroniche G.A."/>
            <person name="Garcia J.E."/>
            <person name="Pagnussat L."/>
            <person name="Amenta M."/>
            <person name="Creus C.M."/>
        </authorList>
    </citation>
    <scope>NUCLEOTIDE SEQUENCE [LARGE SCALE GENOMIC DNA]</scope>
    <source>
        <strain evidence="2 3">Az19</strain>
    </source>
</reference>
<dbReference type="EMBL" id="VEWN01000013">
    <property type="protein sequence ID" value="KAA1053770.1"/>
    <property type="molecule type" value="Genomic_DNA"/>
</dbReference>
<proteinExistence type="predicted"/>
<comment type="caution">
    <text evidence="2">The sequence shown here is derived from an EMBL/GenBank/DDBJ whole genome shotgun (WGS) entry which is preliminary data.</text>
</comment>
<gene>
    <name evidence="2" type="ORF">FH063_002352</name>
</gene>
<evidence type="ECO:0000313" key="2">
    <source>
        <dbReference type="EMBL" id="KAA1053770.1"/>
    </source>
</evidence>
<name>A0A5B0KQA2_9PROT</name>
<protein>
    <submittedName>
        <fullName evidence="2">Uncharacterized protein</fullName>
    </submittedName>
</protein>
<evidence type="ECO:0000313" key="3">
    <source>
        <dbReference type="Proteomes" id="UP000325333"/>
    </source>
</evidence>
<dbReference type="RefSeq" id="WP_149650898.1">
    <property type="nucleotide sequence ID" value="NZ_VEWN01000013.1"/>
</dbReference>
<organism evidence="2 3">
    <name type="scientific">Azospirillum argentinense</name>
    <dbReference type="NCBI Taxonomy" id="2970906"/>
    <lineage>
        <taxon>Bacteria</taxon>
        <taxon>Pseudomonadati</taxon>
        <taxon>Pseudomonadota</taxon>
        <taxon>Alphaproteobacteria</taxon>
        <taxon>Rhodospirillales</taxon>
        <taxon>Azospirillaceae</taxon>
        <taxon>Azospirillum</taxon>
    </lineage>
</organism>
<sequence>MMNKLTPPQIVQLMRIDAGGMHGMPAAGFTASAPEKRLLACGLIRTWTTIVPAGIGSLTIKLSLAAVTNDGHQLFADLGLPPSASMAKFIGRRQGWCSTEYELLRIAHLRGYVEVVERGGVGGCTSRWRRTEAGKAALILFHEHERLVAETMGKLEAANRSRRRAQDAANPRTGAAQRR</sequence>
<dbReference type="AlphaFoldDB" id="A0A5B0KQA2"/>
<dbReference type="Proteomes" id="UP000325333">
    <property type="component" value="Unassembled WGS sequence"/>
</dbReference>
<evidence type="ECO:0000256" key="1">
    <source>
        <dbReference type="SAM" id="MobiDB-lite"/>
    </source>
</evidence>